<feature type="region of interest" description="Disordered" evidence="1">
    <location>
        <begin position="1"/>
        <end position="26"/>
    </location>
</feature>
<gene>
    <name evidence="2" type="ORF">K2173_018596</name>
</gene>
<sequence>MQGHDLNRCSDTATTSFPQPVRPVNSYNMEPVVSPPIAYPYSIEERFSQPTATDTEETIEELLSAILELYEKLPKNVRSQVNLEEFHIPSDKLKDLKLADSTSRGVEGPLGDLSHKLERFKIRTIQLGGVANEEDDKPS</sequence>
<protein>
    <submittedName>
        <fullName evidence="2">Uncharacterized protein</fullName>
    </submittedName>
</protein>
<accession>A0AAV8UEA8</accession>
<evidence type="ECO:0000313" key="3">
    <source>
        <dbReference type="Proteomes" id="UP001159364"/>
    </source>
</evidence>
<dbReference type="AlphaFoldDB" id="A0AAV8UEA8"/>
<dbReference type="Proteomes" id="UP001159364">
    <property type="component" value="Linkage Group LG08"/>
</dbReference>
<comment type="caution">
    <text evidence="2">The sequence shown here is derived from an EMBL/GenBank/DDBJ whole genome shotgun (WGS) entry which is preliminary data.</text>
</comment>
<evidence type="ECO:0000313" key="2">
    <source>
        <dbReference type="EMBL" id="KAJ8899622.1"/>
    </source>
</evidence>
<dbReference type="EMBL" id="JAIWQS010000008">
    <property type="protein sequence ID" value="KAJ8899622.1"/>
    <property type="molecule type" value="Genomic_DNA"/>
</dbReference>
<name>A0AAV8UEA8_9ROSI</name>
<proteinExistence type="predicted"/>
<keyword evidence="3" id="KW-1185">Reference proteome</keyword>
<reference evidence="2 3" key="1">
    <citation type="submission" date="2021-09" db="EMBL/GenBank/DDBJ databases">
        <title>Genomic insights and catalytic innovation underlie evolution of tropane alkaloids biosynthesis.</title>
        <authorList>
            <person name="Wang Y.-J."/>
            <person name="Tian T."/>
            <person name="Huang J.-P."/>
            <person name="Huang S.-X."/>
        </authorList>
    </citation>
    <scope>NUCLEOTIDE SEQUENCE [LARGE SCALE GENOMIC DNA]</scope>
    <source>
        <strain evidence="2">KIB-2018</strain>
        <tissue evidence="2">Leaf</tissue>
    </source>
</reference>
<evidence type="ECO:0000256" key="1">
    <source>
        <dbReference type="SAM" id="MobiDB-lite"/>
    </source>
</evidence>
<feature type="compositionally biased region" description="Polar residues" evidence="1">
    <location>
        <begin position="9"/>
        <end position="18"/>
    </location>
</feature>
<organism evidence="2 3">
    <name type="scientific">Erythroxylum novogranatense</name>
    <dbReference type="NCBI Taxonomy" id="1862640"/>
    <lineage>
        <taxon>Eukaryota</taxon>
        <taxon>Viridiplantae</taxon>
        <taxon>Streptophyta</taxon>
        <taxon>Embryophyta</taxon>
        <taxon>Tracheophyta</taxon>
        <taxon>Spermatophyta</taxon>
        <taxon>Magnoliopsida</taxon>
        <taxon>eudicotyledons</taxon>
        <taxon>Gunneridae</taxon>
        <taxon>Pentapetalae</taxon>
        <taxon>rosids</taxon>
        <taxon>fabids</taxon>
        <taxon>Malpighiales</taxon>
        <taxon>Erythroxylaceae</taxon>
        <taxon>Erythroxylum</taxon>
    </lineage>
</organism>